<dbReference type="InterPro" id="IPR036397">
    <property type="entry name" value="RNaseH_sf"/>
</dbReference>
<dbReference type="Gene3D" id="3.30.420.10">
    <property type="entry name" value="Ribonuclease H-like superfamily/Ribonuclease H"/>
    <property type="match status" value="1"/>
</dbReference>
<dbReference type="VEuPathDB" id="FungiDB:KRP23_1786"/>
<evidence type="ECO:0000313" key="4">
    <source>
        <dbReference type="Proteomes" id="UP000005238"/>
    </source>
</evidence>
<protein>
    <recommendedName>
        <fullName evidence="2">DUF7769 domain-containing protein</fullName>
    </recommendedName>
</protein>
<feature type="compositionally biased region" description="Polar residues" evidence="1">
    <location>
        <begin position="65"/>
        <end position="75"/>
    </location>
</feature>
<dbReference type="eggNOG" id="ENOG502QQNW">
    <property type="taxonomic scope" value="Eukaryota"/>
</dbReference>
<dbReference type="PANTHER" id="PTHR47169:SF2">
    <property type="entry name" value="OS01G0541250 PROTEIN"/>
    <property type="match status" value="1"/>
</dbReference>
<dbReference type="HOGENOM" id="CLU_032691_0_1_1"/>
<dbReference type="VEuPathDB" id="FungiDB:KRP22_11088"/>
<evidence type="ECO:0000313" key="3">
    <source>
        <dbReference type="EnsemblProtists" id="Phyra77361"/>
    </source>
</evidence>
<dbReference type="EnsemblProtists" id="Phyra77361">
    <property type="protein sequence ID" value="Phyra77361"/>
    <property type="gene ID" value="Phyra77361"/>
</dbReference>
<dbReference type="AlphaFoldDB" id="H3GLR5"/>
<sequence>MSATPTIKPKKNMTDDERAQVVTAVLALSSNGVPKKGAFIEVATKFPFTVITVRRVWHRADENTKANGTSTSTTRMKGRCGRHETDRSAALERLRAVPLTQRSTIRSAACGLPPTSLYRRLQAGLLRPAVSVVKTQLTDDNKITRLRYCLGHVDRTSRLFDEMYDGVHVNEKFFYVTEVKKRFYLLPDEDVPYRALRRRRNVTKVMFLAAVARPRWDAATGTMFGGLLGIWPFVECRPAQRSSCNRPVRTMETDNVSVGKDAYRAMLIQHVLPAICARMPLPPHGGSITIQKDNAPPHIAPTDPQFSQSVLSSGRDVALRFQPANSPDLNCCDLGLFSASKPASASARLAPSTS</sequence>
<dbReference type="PANTHER" id="PTHR47169">
    <property type="entry name" value="OS01G0541250 PROTEIN"/>
    <property type="match status" value="1"/>
</dbReference>
<feature type="domain" description="DUF7769" evidence="2">
    <location>
        <begin position="13"/>
        <end position="65"/>
    </location>
</feature>
<accession>H3GLR5</accession>
<dbReference type="OMA" id="HVGEKWF"/>
<name>H3GLR5_PHYRM</name>
<dbReference type="GO" id="GO:0003676">
    <property type="term" value="F:nucleic acid binding"/>
    <property type="evidence" value="ECO:0007669"/>
    <property type="project" value="InterPro"/>
</dbReference>
<dbReference type="VEuPathDB" id="FungiDB:KRP23_11537"/>
<dbReference type="InterPro" id="IPR056671">
    <property type="entry name" value="DUF7769"/>
</dbReference>
<proteinExistence type="predicted"/>
<dbReference type="EMBL" id="DS566021">
    <property type="status" value="NOT_ANNOTATED_CDS"/>
    <property type="molecule type" value="Genomic_DNA"/>
</dbReference>
<dbReference type="Proteomes" id="UP000005238">
    <property type="component" value="Unassembled WGS sequence"/>
</dbReference>
<reference evidence="4" key="1">
    <citation type="journal article" date="2006" name="Science">
        <title>Phytophthora genome sequences uncover evolutionary origins and mechanisms of pathogenesis.</title>
        <authorList>
            <person name="Tyler B.M."/>
            <person name="Tripathy S."/>
            <person name="Zhang X."/>
            <person name="Dehal P."/>
            <person name="Jiang R.H."/>
            <person name="Aerts A."/>
            <person name="Arredondo F.D."/>
            <person name="Baxter L."/>
            <person name="Bensasson D."/>
            <person name="Beynon J.L."/>
            <person name="Chapman J."/>
            <person name="Damasceno C.M."/>
            <person name="Dorrance A.E."/>
            <person name="Dou D."/>
            <person name="Dickerman A.W."/>
            <person name="Dubchak I.L."/>
            <person name="Garbelotto M."/>
            <person name="Gijzen M."/>
            <person name="Gordon S.G."/>
            <person name="Govers F."/>
            <person name="Grunwald N.J."/>
            <person name="Huang W."/>
            <person name="Ivors K.L."/>
            <person name="Jones R.W."/>
            <person name="Kamoun S."/>
            <person name="Krampis K."/>
            <person name="Lamour K.H."/>
            <person name="Lee M.K."/>
            <person name="McDonald W.H."/>
            <person name="Medina M."/>
            <person name="Meijer H.J."/>
            <person name="Nordberg E.K."/>
            <person name="Maclean D.J."/>
            <person name="Ospina-Giraldo M.D."/>
            <person name="Morris P.F."/>
            <person name="Phuntumart V."/>
            <person name="Putnam N.H."/>
            <person name="Rash S."/>
            <person name="Rose J.K."/>
            <person name="Sakihama Y."/>
            <person name="Salamov A.A."/>
            <person name="Savidor A."/>
            <person name="Scheuring C.F."/>
            <person name="Smith B.M."/>
            <person name="Sobral B.W."/>
            <person name="Terry A."/>
            <person name="Torto-Alalibo T.A."/>
            <person name="Win J."/>
            <person name="Xu Z."/>
            <person name="Zhang H."/>
            <person name="Grigoriev I.V."/>
            <person name="Rokhsar D.S."/>
            <person name="Boore J.L."/>
        </authorList>
    </citation>
    <scope>NUCLEOTIDE SEQUENCE [LARGE SCALE GENOMIC DNA]</scope>
    <source>
        <strain evidence="4">Pr102</strain>
    </source>
</reference>
<evidence type="ECO:0000259" key="2">
    <source>
        <dbReference type="Pfam" id="PF24964"/>
    </source>
</evidence>
<dbReference type="Pfam" id="PF24964">
    <property type="entry name" value="DUF7769"/>
    <property type="match status" value="1"/>
</dbReference>
<evidence type="ECO:0000256" key="1">
    <source>
        <dbReference type="SAM" id="MobiDB-lite"/>
    </source>
</evidence>
<feature type="region of interest" description="Disordered" evidence="1">
    <location>
        <begin position="62"/>
        <end position="85"/>
    </location>
</feature>
<reference evidence="3" key="2">
    <citation type="submission" date="2015-06" db="UniProtKB">
        <authorList>
            <consortium name="EnsemblProtists"/>
        </authorList>
    </citation>
    <scope>IDENTIFICATION</scope>
    <source>
        <strain evidence="3">Pr102</strain>
    </source>
</reference>
<organism evidence="3 4">
    <name type="scientific">Phytophthora ramorum</name>
    <name type="common">Sudden oak death agent</name>
    <dbReference type="NCBI Taxonomy" id="164328"/>
    <lineage>
        <taxon>Eukaryota</taxon>
        <taxon>Sar</taxon>
        <taxon>Stramenopiles</taxon>
        <taxon>Oomycota</taxon>
        <taxon>Peronosporomycetes</taxon>
        <taxon>Peronosporales</taxon>
        <taxon>Peronosporaceae</taxon>
        <taxon>Phytophthora</taxon>
    </lineage>
</organism>
<dbReference type="InParanoid" id="H3GLR5"/>
<keyword evidence="4" id="KW-1185">Reference proteome</keyword>